<reference evidence="2 3" key="1">
    <citation type="submission" date="2023-08" db="EMBL/GenBank/DDBJ databases">
        <title>Oxalobacteraceae gen .nov., isolated from river sludge outside the plant.</title>
        <authorList>
            <person name="Zhao S.Y."/>
        </authorList>
    </citation>
    <scope>NUCLEOTIDE SEQUENCE [LARGE SCALE GENOMIC DNA]</scope>
    <source>
        <strain evidence="2 3">R-40</strain>
    </source>
</reference>
<sequence>MNPTNQTDPGKLISDRGPAQPGGFAEEGRKGSNDVNDQRPSGKPASKPERHSQQEVQNQPPLDPDPDDSAQP</sequence>
<dbReference type="EMBL" id="JAUYVH010000014">
    <property type="protein sequence ID" value="MDQ9171969.1"/>
    <property type="molecule type" value="Genomic_DNA"/>
</dbReference>
<protein>
    <submittedName>
        <fullName evidence="2">Uncharacterized protein</fullName>
    </submittedName>
</protein>
<dbReference type="RefSeq" id="WP_338437950.1">
    <property type="nucleotide sequence ID" value="NZ_JAUYVH010000014.1"/>
</dbReference>
<name>A0ABU1BSZ0_9BURK</name>
<gene>
    <name evidence="2" type="ORF">Q8A64_16260</name>
</gene>
<evidence type="ECO:0000313" key="3">
    <source>
        <dbReference type="Proteomes" id="UP001225596"/>
    </source>
</evidence>
<dbReference type="Proteomes" id="UP001225596">
    <property type="component" value="Unassembled WGS sequence"/>
</dbReference>
<comment type="caution">
    <text evidence="2">The sequence shown here is derived from an EMBL/GenBank/DDBJ whole genome shotgun (WGS) entry which is preliminary data.</text>
</comment>
<proteinExistence type="predicted"/>
<organism evidence="2 3">
    <name type="scientific">Keguizhuia sedimenti</name>
    <dbReference type="NCBI Taxonomy" id="3064264"/>
    <lineage>
        <taxon>Bacteria</taxon>
        <taxon>Pseudomonadati</taxon>
        <taxon>Pseudomonadota</taxon>
        <taxon>Betaproteobacteria</taxon>
        <taxon>Burkholderiales</taxon>
        <taxon>Oxalobacteraceae</taxon>
        <taxon>Keguizhuia</taxon>
    </lineage>
</organism>
<feature type="region of interest" description="Disordered" evidence="1">
    <location>
        <begin position="1"/>
        <end position="72"/>
    </location>
</feature>
<evidence type="ECO:0000313" key="2">
    <source>
        <dbReference type="EMBL" id="MDQ9171969.1"/>
    </source>
</evidence>
<keyword evidence="3" id="KW-1185">Reference proteome</keyword>
<evidence type="ECO:0000256" key="1">
    <source>
        <dbReference type="SAM" id="MobiDB-lite"/>
    </source>
</evidence>
<accession>A0ABU1BSZ0</accession>